<dbReference type="PANTHER" id="PTHR43697:SF1">
    <property type="entry name" value="SERINE--TRNA LIGASE"/>
    <property type="match status" value="1"/>
</dbReference>
<evidence type="ECO:0000256" key="4">
    <source>
        <dbReference type="ARBA" id="ARBA00012840"/>
    </source>
</evidence>
<dbReference type="PRINTS" id="PR00981">
    <property type="entry name" value="TRNASYNTHSER"/>
</dbReference>
<feature type="binding site" evidence="16">
    <location>
        <begin position="356"/>
        <end position="359"/>
    </location>
    <ligand>
        <name>ATP</name>
        <dbReference type="ChEBI" id="CHEBI:30616"/>
    </ligand>
</feature>
<comment type="similarity">
    <text evidence="3">Belongs to the class-II aminoacyl-tRNA synthetase family. Type-1 seryl-tRNA synthetase subfamily.</text>
</comment>
<feature type="site" description="Important for serine binding" evidence="15">
    <location>
        <position position="391"/>
    </location>
</feature>
<dbReference type="EC" id="6.1.1.11" evidence="4 14"/>
<feature type="binding site" evidence="16">
    <location>
        <begin position="267"/>
        <end position="269"/>
    </location>
    <ligand>
        <name>ATP</name>
        <dbReference type="ChEBI" id="CHEBI:30616"/>
    </ligand>
</feature>
<evidence type="ECO:0000313" key="18">
    <source>
        <dbReference type="EMBL" id="MCA9382236.1"/>
    </source>
</evidence>
<evidence type="ECO:0000313" key="19">
    <source>
        <dbReference type="Proteomes" id="UP000782843"/>
    </source>
</evidence>
<dbReference type="InterPro" id="IPR033729">
    <property type="entry name" value="SerRS_core"/>
</dbReference>
<evidence type="ECO:0000256" key="2">
    <source>
        <dbReference type="ARBA" id="ARBA00005045"/>
    </source>
</evidence>
<dbReference type="GO" id="GO:0004828">
    <property type="term" value="F:serine-tRNA ligase activity"/>
    <property type="evidence" value="ECO:0007669"/>
    <property type="project" value="UniProtKB-UniRule"/>
</dbReference>
<evidence type="ECO:0000256" key="8">
    <source>
        <dbReference type="ARBA" id="ARBA00022840"/>
    </source>
</evidence>
<evidence type="ECO:0000256" key="10">
    <source>
        <dbReference type="ARBA" id="ARBA00023146"/>
    </source>
</evidence>
<dbReference type="GO" id="GO:0005737">
    <property type="term" value="C:cytoplasm"/>
    <property type="evidence" value="ECO:0007669"/>
    <property type="project" value="UniProtKB-SubCell"/>
</dbReference>
<evidence type="ECO:0000256" key="15">
    <source>
        <dbReference type="PIRSR" id="PIRSR001529-1"/>
    </source>
</evidence>
<dbReference type="InterPro" id="IPR042103">
    <property type="entry name" value="SerRS_1_N_sf"/>
</dbReference>
<comment type="caution">
    <text evidence="18">The sequence shown here is derived from an EMBL/GenBank/DDBJ whole genome shotgun (WGS) entry which is preliminary data.</text>
</comment>
<dbReference type="GO" id="GO:0005524">
    <property type="term" value="F:ATP binding"/>
    <property type="evidence" value="ECO:0007669"/>
    <property type="project" value="UniProtKB-KW"/>
</dbReference>
<evidence type="ECO:0000256" key="11">
    <source>
        <dbReference type="ARBA" id="ARBA00039158"/>
    </source>
</evidence>
<keyword evidence="10" id="KW-0030">Aminoacyl-tRNA synthetase</keyword>
<evidence type="ECO:0000256" key="14">
    <source>
        <dbReference type="NCBIfam" id="TIGR00414"/>
    </source>
</evidence>
<reference evidence="18" key="2">
    <citation type="journal article" date="2021" name="Microbiome">
        <title>Successional dynamics and alternative stable states in a saline activated sludge microbial community over 9 years.</title>
        <authorList>
            <person name="Wang Y."/>
            <person name="Ye J."/>
            <person name="Ju F."/>
            <person name="Liu L."/>
            <person name="Boyd J.A."/>
            <person name="Deng Y."/>
            <person name="Parks D.H."/>
            <person name="Jiang X."/>
            <person name="Yin X."/>
            <person name="Woodcroft B.J."/>
            <person name="Tyson G.W."/>
            <person name="Hugenholtz P."/>
            <person name="Polz M.F."/>
            <person name="Zhang T."/>
        </authorList>
    </citation>
    <scope>NUCLEOTIDE SEQUENCE</scope>
    <source>
        <strain evidence="18">HKST-UBA10</strain>
    </source>
</reference>
<dbReference type="SUPFAM" id="SSF46589">
    <property type="entry name" value="tRNA-binding arm"/>
    <property type="match status" value="1"/>
</dbReference>
<gene>
    <name evidence="18" type="primary">serS</name>
    <name evidence="18" type="ORF">KC660_02400</name>
</gene>
<evidence type="ECO:0000256" key="1">
    <source>
        <dbReference type="ARBA" id="ARBA00004496"/>
    </source>
</evidence>
<feature type="binding site" evidence="15">
    <location>
        <position position="389"/>
    </location>
    <ligand>
        <name>L-serine</name>
        <dbReference type="ChEBI" id="CHEBI:33384"/>
    </ligand>
</feature>
<dbReference type="Pfam" id="PF00587">
    <property type="entry name" value="tRNA-synt_2b"/>
    <property type="match status" value="1"/>
</dbReference>
<organism evidence="18 19">
    <name type="scientific">Candidatus Dojkabacteria bacterium</name>
    <dbReference type="NCBI Taxonomy" id="2099670"/>
    <lineage>
        <taxon>Bacteria</taxon>
        <taxon>Candidatus Dojkabacteria</taxon>
    </lineage>
</organism>
<dbReference type="InterPro" id="IPR010978">
    <property type="entry name" value="tRNA-bd_arm"/>
</dbReference>
<dbReference type="SUPFAM" id="SSF55681">
    <property type="entry name" value="Class II aaRS and biotin synthetases"/>
    <property type="match status" value="1"/>
</dbReference>
<evidence type="ECO:0000256" key="13">
    <source>
        <dbReference type="ARBA" id="ARBA00048823"/>
    </source>
</evidence>
<keyword evidence="9" id="KW-0648">Protein biosynthesis</keyword>
<name>A0A955L3J5_9BACT</name>
<dbReference type="Gene3D" id="3.30.930.10">
    <property type="entry name" value="Bira Bifunctional Protein, Domain 2"/>
    <property type="match status" value="1"/>
</dbReference>
<evidence type="ECO:0000256" key="7">
    <source>
        <dbReference type="ARBA" id="ARBA00022741"/>
    </source>
</evidence>
<comment type="catalytic activity">
    <reaction evidence="12">
        <text>tRNA(Sec) + L-serine + ATP = L-seryl-tRNA(Sec) + AMP + diphosphate + H(+)</text>
        <dbReference type="Rhea" id="RHEA:42580"/>
        <dbReference type="Rhea" id="RHEA-COMP:9742"/>
        <dbReference type="Rhea" id="RHEA-COMP:10128"/>
        <dbReference type="ChEBI" id="CHEBI:15378"/>
        <dbReference type="ChEBI" id="CHEBI:30616"/>
        <dbReference type="ChEBI" id="CHEBI:33019"/>
        <dbReference type="ChEBI" id="CHEBI:33384"/>
        <dbReference type="ChEBI" id="CHEBI:78442"/>
        <dbReference type="ChEBI" id="CHEBI:78533"/>
        <dbReference type="ChEBI" id="CHEBI:456215"/>
        <dbReference type="EC" id="6.1.1.11"/>
    </reaction>
</comment>
<dbReference type="PIRSF" id="PIRSF001529">
    <property type="entry name" value="Ser-tRNA-synth_IIa"/>
    <property type="match status" value="1"/>
</dbReference>
<proteinExistence type="inferred from homology"/>
<dbReference type="EMBL" id="JAGQLG010000089">
    <property type="protein sequence ID" value="MCA9382236.1"/>
    <property type="molecule type" value="Genomic_DNA"/>
</dbReference>
<evidence type="ECO:0000256" key="5">
    <source>
        <dbReference type="ARBA" id="ARBA00022490"/>
    </source>
</evidence>
<feature type="binding site" evidence="15">
    <location>
        <position position="267"/>
    </location>
    <ligand>
        <name>L-serine</name>
        <dbReference type="ChEBI" id="CHEBI:33384"/>
    </ligand>
</feature>
<evidence type="ECO:0000256" key="3">
    <source>
        <dbReference type="ARBA" id="ARBA00010728"/>
    </source>
</evidence>
<reference evidence="18" key="1">
    <citation type="submission" date="2020-04" db="EMBL/GenBank/DDBJ databases">
        <authorList>
            <person name="Zhang T."/>
        </authorList>
    </citation>
    <scope>NUCLEOTIDE SEQUENCE</scope>
    <source>
        <strain evidence="18">HKST-UBA10</strain>
    </source>
</reference>
<feature type="binding site" evidence="15">
    <location>
        <position position="290"/>
    </location>
    <ligand>
        <name>L-serine</name>
        <dbReference type="ChEBI" id="CHEBI:33384"/>
    </ligand>
</feature>
<protein>
    <recommendedName>
        <fullName evidence="11 14">Serine--tRNA ligase</fullName>
        <ecNumber evidence="4 14">6.1.1.11</ecNumber>
    </recommendedName>
</protein>
<evidence type="ECO:0000256" key="9">
    <source>
        <dbReference type="ARBA" id="ARBA00022917"/>
    </source>
</evidence>
<evidence type="ECO:0000259" key="17">
    <source>
        <dbReference type="PROSITE" id="PS50862"/>
    </source>
</evidence>
<dbReference type="PANTHER" id="PTHR43697">
    <property type="entry name" value="SERYL-TRNA SYNTHETASE"/>
    <property type="match status" value="1"/>
</dbReference>
<evidence type="ECO:0000256" key="12">
    <source>
        <dbReference type="ARBA" id="ARBA00047929"/>
    </source>
</evidence>
<comment type="catalytic activity">
    <reaction evidence="13">
        <text>tRNA(Ser) + L-serine + ATP = L-seryl-tRNA(Ser) + AMP + diphosphate + H(+)</text>
        <dbReference type="Rhea" id="RHEA:12292"/>
        <dbReference type="Rhea" id="RHEA-COMP:9669"/>
        <dbReference type="Rhea" id="RHEA-COMP:9703"/>
        <dbReference type="ChEBI" id="CHEBI:15378"/>
        <dbReference type="ChEBI" id="CHEBI:30616"/>
        <dbReference type="ChEBI" id="CHEBI:33019"/>
        <dbReference type="ChEBI" id="CHEBI:33384"/>
        <dbReference type="ChEBI" id="CHEBI:78442"/>
        <dbReference type="ChEBI" id="CHEBI:78533"/>
        <dbReference type="ChEBI" id="CHEBI:456215"/>
        <dbReference type="EC" id="6.1.1.11"/>
    </reaction>
</comment>
<evidence type="ECO:0000256" key="16">
    <source>
        <dbReference type="PIRSR" id="PIRSR001529-2"/>
    </source>
</evidence>
<dbReference type="Gene3D" id="1.10.287.40">
    <property type="entry name" value="Serine-tRNA synthetase, tRNA binding domain"/>
    <property type="match status" value="1"/>
</dbReference>
<feature type="domain" description="Aminoacyl-transfer RNA synthetases class-II family profile" evidence="17">
    <location>
        <begin position="135"/>
        <end position="416"/>
    </location>
</feature>
<dbReference type="InterPro" id="IPR002314">
    <property type="entry name" value="aa-tRNA-synt_IIb"/>
</dbReference>
<dbReference type="InterPro" id="IPR002317">
    <property type="entry name" value="Ser-tRNA-ligase_type_1"/>
</dbReference>
<comment type="pathway">
    <text evidence="2">Aminoacyl-tRNA biosynthesis; selenocysteinyl-tRNA(Sec) biosynthesis; L-seryl-tRNA(Sec) from L-serine and tRNA(Sec): step 1/1.</text>
</comment>
<dbReference type="CDD" id="cd00770">
    <property type="entry name" value="SerRS_core"/>
    <property type="match status" value="1"/>
</dbReference>
<dbReference type="GO" id="GO:0006434">
    <property type="term" value="P:seryl-tRNA aminoacylation"/>
    <property type="evidence" value="ECO:0007669"/>
    <property type="project" value="UniProtKB-UniRule"/>
</dbReference>
<comment type="subcellular location">
    <subcellularLocation>
        <location evidence="1">Cytoplasm</location>
    </subcellularLocation>
</comment>
<dbReference type="NCBIfam" id="TIGR00414">
    <property type="entry name" value="serS"/>
    <property type="match status" value="1"/>
</dbReference>
<keyword evidence="8 16" id="KW-0067">ATP-binding</keyword>
<dbReference type="InterPro" id="IPR045864">
    <property type="entry name" value="aa-tRNA-synth_II/BPL/LPL"/>
</dbReference>
<dbReference type="Pfam" id="PF02403">
    <property type="entry name" value="Seryl_tRNA_N"/>
    <property type="match status" value="1"/>
</dbReference>
<keyword evidence="5" id="KW-0963">Cytoplasm</keyword>
<feature type="binding site" evidence="15">
    <location>
        <position position="236"/>
    </location>
    <ligand>
        <name>L-serine</name>
        <dbReference type="ChEBI" id="CHEBI:33384"/>
    </ligand>
</feature>
<evidence type="ECO:0000256" key="6">
    <source>
        <dbReference type="ARBA" id="ARBA00022598"/>
    </source>
</evidence>
<dbReference type="InterPro" id="IPR006195">
    <property type="entry name" value="aa-tRNA-synth_II"/>
</dbReference>
<dbReference type="PROSITE" id="PS50862">
    <property type="entry name" value="AA_TRNA_LIGASE_II"/>
    <property type="match status" value="1"/>
</dbReference>
<accession>A0A955L3J5</accession>
<keyword evidence="7" id="KW-0547">Nucleotide-binding</keyword>
<sequence length="430" mass="49386">MLDIKFIRANPEIVKTTVQNKNGKLNVDELLEVDAKRTELIQQTDELRTKRNQIADKLKDNSQRTPELIEEGKKIKAELQKLEVEQREVETKYTELMYITPQIPSNDTPVGKTEADNVEIKKWGEVPQFDFEIKDHIQLGKDLDLLDIERGVRTSGYRGYYLKNEAVLLHMGLMMYGLQKMVAKGYTPFVPPTLVRDFALFGSGHFPMDKGTEIFEINNPDKAEDNSAADLYLAGTSEPSMLAYHTNETFKLDDLPKKYCGFSQCYRSEIGSYGKDTRGIYRLHEFMKIEQIIICEADYDISTKYQEEMLAISEEIMQELELPYRIIQLCTGDMGIGKYRMFDIETWMPSRDSYGETHSASNLGDWQARRLNTKYIDKDGKKQFVHMLNNTAVASPRILIAILELNQQKDGSIKVPKVLQGYVGKDLIGR</sequence>
<keyword evidence="6 18" id="KW-0436">Ligase</keyword>
<dbReference type="Proteomes" id="UP000782843">
    <property type="component" value="Unassembled WGS sequence"/>
</dbReference>
<dbReference type="AlphaFoldDB" id="A0A955L3J5"/>
<dbReference type="InterPro" id="IPR015866">
    <property type="entry name" value="Ser-tRNA-synth_1_N"/>
</dbReference>